<dbReference type="AlphaFoldDB" id="A0A4S8KUT4"/>
<accession>A0A4S8KUT4</accession>
<evidence type="ECO:0000259" key="1">
    <source>
        <dbReference type="Pfam" id="PF06985"/>
    </source>
</evidence>
<sequence length="101" mass="11649">RLINTSTRRFVDFSPDKTVPLYAILSHRWENTLKLVMLPKGRESKSGYQKIYDACSKASQLGLEYICIDTCCIDQAEIACNIKSMYAYYRNSAVCLVYLYD</sequence>
<protein>
    <recommendedName>
        <fullName evidence="1">Heterokaryon incompatibility domain-containing protein</fullName>
    </recommendedName>
</protein>
<evidence type="ECO:0000313" key="2">
    <source>
        <dbReference type="EMBL" id="THU79664.1"/>
    </source>
</evidence>
<dbReference type="Pfam" id="PF06985">
    <property type="entry name" value="HET"/>
    <property type="match status" value="1"/>
</dbReference>
<dbReference type="InterPro" id="IPR010730">
    <property type="entry name" value="HET"/>
</dbReference>
<feature type="domain" description="Heterokaryon incompatibility" evidence="1">
    <location>
        <begin position="22"/>
        <end position="99"/>
    </location>
</feature>
<feature type="non-terminal residue" evidence="2">
    <location>
        <position position="1"/>
    </location>
</feature>
<reference evidence="2 3" key="1">
    <citation type="journal article" date="2019" name="Nat. Ecol. Evol.">
        <title>Megaphylogeny resolves global patterns of mushroom evolution.</title>
        <authorList>
            <person name="Varga T."/>
            <person name="Krizsan K."/>
            <person name="Foldi C."/>
            <person name="Dima B."/>
            <person name="Sanchez-Garcia M."/>
            <person name="Sanchez-Ramirez S."/>
            <person name="Szollosi G.J."/>
            <person name="Szarkandi J.G."/>
            <person name="Papp V."/>
            <person name="Albert L."/>
            <person name="Andreopoulos W."/>
            <person name="Angelini C."/>
            <person name="Antonin V."/>
            <person name="Barry K.W."/>
            <person name="Bougher N.L."/>
            <person name="Buchanan P."/>
            <person name="Buyck B."/>
            <person name="Bense V."/>
            <person name="Catcheside P."/>
            <person name="Chovatia M."/>
            <person name="Cooper J."/>
            <person name="Damon W."/>
            <person name="Desjardin D."/>
            <person name="Finy P."/>
            <person name="Geml J."/>
            <person name="Haridas S."/>
            <person name="Hughes K."/>
            <person name="Justo A."/>
            <person name="Karasinski D."/>
            <person name="Kautmanova I."/>
            <person name="Kiss B."/>
            <person name="Kocsube S."/>
            <person name="Kotiranta H."/>
            <person name="LaButti K.M."/>
            <person name="Lechner B.E."/>
            <person name="Liimatainen K."/>
            <person name="Lipzen A."/>
            <person name="Lukacs Z."/>
            <person name="Mihaltcheva S."/>
            <person name="Morgado L.N."/>
            <person name="Niskanen T."/>
            <person name="Noordeloos M.E."/>
            <person name="Ohm R.A."/>
            <person name="Ortiz-Santana B."/>
            <person name="Ovrebo C."/>
            <person name="Racz N."/>
            <person name="Riley R."/>
            <person name="Savchenko A."/>
            <person name="Shiryaev A."/>
            <person name="Soop K."/>
            <person name="Spirin V."/>
            <person name="Szebenyi C."/>
            <person name="Tomsovsky M."/>
            <person name="Tulloss R.E."/>
            <person name="Uehling J."/>
            <person name="Grigoriev I.V."/>
            <person name="Vagvolgyi C."/>
            <person name="Papp T."/>
            <person name="Martin F.M."/>
            <person name="Miettinen O."/>
            <person name="Hibbett D.S."/>
            <person name="Nagy L.G."/>
        </authorList>
    </citation>
    <scope>NUCLEOTIDE SEQUENCE [LARGE SCALE GENOMIC DNA]</scope>
    <source>
        <strain evidence="2 3">CBS 962.96</strain>
    </source>
</reference>
<dbReference type="Proteomes" id="UP000297245">
    <property type="component" value="Unassembled WGS sequence"/>
</dbReference>
<feature type="non-terminal residue" evidence="2">
    <location>
        <position position="101"/>
    </location>
</feature>
<evidence type="ECO:0000313" key="3">
    <source>
        <dbReference type="Proteomes" id="UP000297245"/>
    </source>
</evidence>
<dbReference type="PANTHER" id="PTHR10622:SF10">
    <property type="entry name" value="HET DOMAIN-CONTAINING PROTEIN"/>
    <property type="match status" value="1"/>
</dbReference>
<proteinExistence type="predicted"/>
<organism evidence="2 3">
    <name type="scientific">Dendrothele bispora (strain CBS 962.96)</name>
    <dbReference type="NCBI Taxonomy" id="1314807"/>
    <lineage>
        <taxon>Eukaryota</taxon>
        <taxon>Fungi</taxon>
        <taxon>Dikarya</taxon>
        <taxon>Basidiomycota</taxon>
        <taxon>Agaricomycotina</taxon>
        <taxon>Agaricomycetes</taxon>
        <taxon>Agaricomycetidae</taxon>
        <taxon>Agaricales</taxon>
        <taxon>Agaricales incertae sedis</taxon>
        <taxon>Dendrothele</taxon>
    </lineage>
</organism>
<keyword evidence="3" id="KW-1185">Reference proteome</keyword>
<dbReference type="PANTHER" id="PTHR10622">
    <property type="entry name" value="HET DOMAIN-CONTAINING PROTEIN"/>
    <property type="match status" value="1"/>
</dbReference>
<dbReference type="OrthoDB" id="5122891at2759"/>
<name>A0A4S8KUT4_DENBC</name>
<dbReference type="EMBL" id="ML179994">
    <property type="protein sequence ID" value="THU79664.1"/>
    <property type="molecule type" value="Genomic_DNA"/>
</dbReference>
<gene>
    <name evidence="2" type="ORF">K435DRAFT_636601</name>
</gene>